<dbReference type="EMBL" id="FNDS01000003">
    <property type="protein sequence ID" value="SDH83904.1"/>
    <property type="molecule type" value="Genomic_DNA"/>
</dbReference>
<dbReference type="Pfam" id="PF00990">
    <property type="entry name" value="GGDEF"/>
    <property type="match status" value="1"/>
</dbReference>
<dbReference type="OrthoDB" id="9812260at2"/>
<dbReference type="CDD" id="cd12915">
    <property type="entry name" value="PDC2_DGC_like"/>
    <property type="match status" value="1"/>
</dbReference>
<dbReference type="InterPro" id="IPR000160">
    <property type="entry name" value="GGDEF_dom"/>
</dbReference>
<evidence type="ECO:0000259" key="6">
    <source>
        <dbReference type="PROSITE" id="PS50887"/>
    </source>
</evidence>
<dbReference type="InterPro" id="IPR050469">
    <property type="entry name" value="Diguanylate_Cyclase"/>
</dbReference>
<dbReference type="Gene3D" id="3.30.70.270">
    <property type="match status" value="1"/>
</dbReference>
<dbReference type="SMART" id="SM00267">
    <property type="entry name" value="GGDEF"/>
    <property type="match status" value="1"/>
</dbReference>
<keyword evidence="5" id="KW-0812">Transmembrane</keyword>
<dbReference type="PANTHER" id="PTHR45138:SF9">
    <property type="entry name" value="DIGUANYLATE CYCLASE DGCM-RELATED"/>
    <property type="match status" value="1"/>
</dbReference>
<keyword evidence="5" id="KW-0472">Membrane</keyword>
<dbReference type="GO" id="GO:0043709">
    <property type="term" value="P:cell adhesion involved in single-species biofilm formation"/>
    <property type="evidence" value="ECO:0007669"/>
    <property type="project" value="TreeGrafter"/>
</dbReference>
<dbReference type="GO" id="GO:1902201">
    <property type="term" value="P:negative regulation of bacterial-type flagellum-dependent cell motility"/>
    <property type="evidence" value="ECO:0007669"/>
    <property type="project" value="TreeGrafter"/>
</dbReference>
<dbReference type="Pfam" id="PF22588">
    <property type="entry name" value="dCache_1_like"/>
    <property type="match status" value="1"/>
</dbReference>
<reference evidence="8" key="1">
    <citation type="submission" date="2016-10" db="EMBL/GenBank/DDBJ databases">
        <authorList>
            <person name="Varghese N."/>
            <person name="Submissions S."/>
        </authorList>
    </citation>
    <scope>NUCLEOTIDE SEQUENCE [LARGE SCALE GENOMIC DNA]</scope>
    <source>
        <strain evidence="8">CCM 7469</strain>
    </source>
</reference>
<dbReference type="InterPro" id="IPR054327">
    <property type="entry name" value="His-kinase-like_sensor"/>
</dbReference>
<dbReference type="AlphaFoldDB" id="A0A1G8FP79"/>
<evidence type="ECO:0000256" key="1">
    <source>
        <dbReference type="ARBA" id="ARBA00001946"/>
    </source>
</evidence>
<name>A0A1G8FP79_9PSED</name>
<keyword evidence="8" id="KW-1185">Reference proteome</keyword>
<dbReference type="CDD" id="cd01949">
    <property type="entry name" value="GGDEF"/>
    <property type="match status" value="1"/>
</dbReference>
<comment type="cofactor">
    <cofactor evidence="1">
        <name>Mg(2+)</name>
        <dbReference type="ChEBI" id="CHEBI:18420"/>
    </cofactor>
</comment>
<evidence type="ECO:0000313" key="7">
    <source>
        <dbReference type="EMBL" id="SDH83904.1"/>
    </source>
</evidence>
<dbReference type="EC" id="2.7.7.65" evidence="3"/>
<accession>A0A1G8FP79</accession>
<dbReference type="SUPFAM" id="SSF55073">
    <property type="entry name" value="Nucleotide cyclase"/>
    <property type="match status" value="1"/>
</dbReference>
<dbReference type="NCBIfam" id="TIGR00254">
    <property type="entry name" value="GGDEF"/>
    <property type="match status" value="1"/>
</dbReference>
<dbReference type="InterPro" id="IPR043128">
    <property type="entry name" value="Rev_trsase/Diguanyl_cyclase"/>
</dbReference>
<evidence type="ECO:0000256" key="4">
    <source>
        <dbReference type="ARBA" id="ARBA00034247"/>
    </source>
</evidence>
<dbReference type="PROSITE" id="PS50887">
    <property type="entry name" value="GGDEF"/>
    <property type="match status" value="1"/>
</dbReference>
<dbReference type="Proteomes" id="UP000199636">
    <property type="component" value="Unassembled WGS sequence"/>
</dbReference>
<dbReference type="Gene3D" id="3.30.450.20">
    <property type="entry name" value="PAS domain"/>
    <property type="match status" value="2"/>
</dbReference>
<keyword evidence="5" id="KW-1133">Transmembrane helix</keyword>
<dbReference type="InterPro" id="IPR029787">
    <property type="entry name" value="Nucleotide_cyclase"/>
</dbReference>
<feature type="transmembrane region" description="Helical" evidence="5">
    <location>
        <begin position="16"/>
        <end position="39"/>
    </location>
</feature>
<comment type="catalytic activity">
    <reaction evidence="4">
        <text>2 GTP = 3',3'-c-di-GMP + 2 diphosphate</text>
        <dbReference type="Rhea" id="RHEA:24898"/>
        <dbReference type="ChEBI" id="CHEBI:33019"/>
        <dbReference type="ChEBI" id="CHEBI:37565"/>
        <dbReference type="ChEBI" id="CHEBI:58805"/>
        <dbReference type="EC" id="2.7.7.65"/>
    </reaction>
</comment>
<evidence type="ECO:0000256" key="5">
    <source>
        <dbReference type="SAM" id="Phobius"/>
    </source>
</evidence>
<dbReference type="PANTHER" id="PTHR45138">
    <property type="entry name" value="REGULATORY COMPONENTS OF SENSORY TRANSDUCTION SYSTEM"/>
    <property type="match status" value="1"/>
</dbReference>
<evidence type="ECO:0000313" key="8">
    <source>
        <dbReference type="Proteomes" id="UP000199636"/>
    </source>
</evidence>
<comment type="subcellular location">
    <subcellularLocation>
        <location evidence="2">Cell inner membrane</location>
    </subcellularLocation>
</comment>
<gene>
    <name evidence="7" type="ORF">SAMN05216272_103364</name>
</gene>
<sequence length="512" mass="57090">MPRPLWRRLFGRRTRLSYAAGAITLICCLTLTTITLWMLRQNRDLYLAQIHTSVANLTQALASHAEDTLKQTDIVLVSVIARLDTPDPALSLPLLLARQAVELNQLAELLVLDAQGMEVASANLPNLRESYADRDYFQYHRQHADLGPHIGRAVRSRRNGEWVIPVSRRYNLPDGRFAGVVVAAIREQCFQDFYEGFDIQRHGVLAMNMLEGSLLARRPFDDRDIGRSLFSTPVFQRVLDGEKRGQLVLHSTLDGRERFYGFQKVDNYPLVAIAALDTEEALSGWHHQAAVSLGLTALGMLLFVAMGAYLTRNIFIRLQAEHHLRIVTADLEHLNHALEDQALHDGLTGIANRRHFDQALQQEFARAQREGTPLSLLMLDVDNFKSFNDNYGHLAGDHCLRRIAQVLQSFERRPGDLAARYGGEEFTVLLPNTPGEGALDLAETIRQAVQDLGIPHQASAYRVVTLSGGVSAGVPTPTDSPQDWINKADNALYRAKASGRNEIAASECLALN</sequence>
<evidence type="ECO:0000256" key="3">
    <source>
        <dbReference type="ARBA" id="ARBA00012528"/>
    </source>
</evidence>
<organism evidence="7 8">
    <name type="scientific">Pseudomonas panipatensis</name>
    <dbReference type="NCBI Taxonomy" id="428992"/>
    <lineage>
        <taxon>Bacteria</taxon>
        <taxon>Pseudomonadati</taxon>
        <taxon>Pseudomonadota</taxon>
        <taxon>Gammaproteobacteria</taxon>
        <taxon>Pseudomonadales</taxon>
        <taxon>Pseudomonadaceae</taxon>
        <taxon>Pseudomonas</taxon>
    </lineage>
</organism>
<dbReference type="STRING" id="428992.SAMN05216272_103364"/>
<dbReference type="FunFam" id="3.30.70.270:FF:000001">
    <property type="entry name" value="Diguanylate cyclase domain protein"/>
    <property type="match status" value="1"/>
</dbReference>
<dbReference type="CDD" id="cd12914">
    <property type="entry name" value="PDC1_DGC_like"/>
    <property type="match status" value="1"/>
</dbReference>
<feature type="domain" description="GGDEF" evidence="6">
    <location>
        <begin position="372"/>
        <end position="508"/>
    </location>
</feature>
<protein>
    <recommendedName>
        <fullName evidence="3">diguanylate cyclase</fullName>
        <ecNumber evidence="3">2.7.7.65</ecNumber>
    </recommendedName>
</protein>
<dbReference type="GO" id="GO:0052621">
    <property type="term" value="F:diguanylate cyclase activity"/>
    <property type="evidence" value="ECO:0007669"/>
    <property type="project" value="UniProtKB-EC"/>
</dbReference>
<dbReference type="GO" id="GO:0005886">
    <property type="term" value="C:plasma membrane"/>
    <property type="evidence" value="ECO:0007669"/>
    <property type="project" value="UniProtKB-SubCell"/>
</dbReference>
<proteinExistence type="predicted"/>
<evidence type="ECO:0000256" key="2">
    <source>
        <dbReference type="ARBA" id="ARBA00004533"/>
    </source>
</evidence>